<feature type="domain" description="F-box" evidence="1">
    <location>
        <begin position="6"/>
        <end position="46"/>
    </location>
</feature>
<organism evidence="2 3">
    <name type="scientific">Eragrostis curvula</name>
    <name type="common">weeping love grass</name>
    <dbReference type="NCBI Taxonomy" id="38414"/>
    <lineage>
        <taxon>Eukaryota</taxon>
        <taxon>Viridiplantae</taxon>
        <taxon>Streptophyta</taxon>
        <taxon>Embryophyta</taxon>
        <taxon>Tracheophyta</taxon>
        <taxon>Spermatophyta</taxon>
        <taxon>Magnoliopsida</taxon>
        <taxon>Liliopsida</taxon>
        <taxon>Poales</taxon>
        <taxon>Poaceae</taxon>
        <taxon>PACMAD clade</taxon>
        <taxon>Chloridoideae</taxon>
        <taxon>Eragrostideae</taxon>
        <taxon>Eragrostidinae</taxon>
        <taxon>Eragrostis</taxon>
    </lineage>
</organism>
<evidence type="ECO:0000313" key="3">
    <source>
        <dbReference type="Proteomes" id="UP000324897"/>
    </source>
</evidence>
<comment type="caution">
    <text evidence="2">The sequence shown here is derived from an EMBL/GenBank/DDBJ whole genome shotgun (WGS) entry which is preliminary data.</text>
</comment>
<dbReference type="InterPro" id="IPR056592">
    <property type="entry name" value="Beta-prop_At3g26010-like"/>
</dbReference>
<evidence type="ECO:0000259" key="1">
    <source>
        <dbReference type="SMART" id="SM00256"/>
    </source>
</evidence>
<dbReference type="EMBL" id="RWGY01000051">
    <property type="protein sequence ID" value="TVU06491.1"/>
    <property type="molecule type" value="Genomic_DNA"/>
</dbReference>
<dbReference type="InterPro" id="IPR055290">
    <property type="entry name" value="At3g26010-like"/>
</dbReference>
<dbReference type="PANTHER" id="PTHR35546">
    <property type="entry name" value="F-BOX PROTEIN INTERACTION DOMAIN PROTEIN-RELATED"/>
    <property type="match status" value="1"/>
</dbReference>
<dbReference type="Pfam" id="PF00646">
    <property type="entry name" value="F-box"/>
    <property type="match status" value="1"/>
</dbReference>
<dbReference type="Pfam" id="PF24750">
    <property type="entry name" value="b-prop_At3g26010-like"/>
    <property type="match status" value="1"/>
</dbReference>
<dbReference type="Proteomes" id="UP000324897">
    <property type="component" value="Unassembled WGS sequence"/>
</dbReference>
<dbReference type="Gramene" id="TVU06491">
    <property type="protein sequence ID" value="TVU06491"/>
    <property type="gene ID" value="EJB05_49710"/>
</dbReference>
<dbReference type="PANTHER" id="PTHR35546:SF130">
    <property type="entry name" value="EXPRESSED PROTEIN"/>
    <property type="match status" value="1"/>
</dbReference>
<dbReference type="SMART" id="SM00256">
    <property type="entry name" value="FBOX"/>
    <property type="match status" value="1"/>
</dbReference>
<dbReference type="InterPro" id="IPR036047">
    <property type="entry name" value="F-box-like_dom_sf"/>
</dbReference>
<name>A0A5J9T7H2_9POAL</name>
<dbReference type="AlphaFoldDB" id="A0A5J9T7H2"/>
<evidence type="ECO:0000313" key="2">
    <source>
        <dbReference type="EMBL" id="TVU06491.1"/>
    </source>
</evidence>
<gene>
    <name evidence="2" type="ORF">EJB05_49710</name>
</gene>
<sequence length="354" mass="39920">MAINRLTDDMLAEIILKLPVKSVARSQCVARNWRATISDEHFRRRLPLHMSVMYFPDDPVGHIWGKKVKERFACASAGGMLEDFDMSFFPFRDRADIQDACNGLLLFSLGAAQLFVVDPVTRRWEALSNDTLFSVLAYDPSTSPQYYVVNFFGCRAYAAREVFSSETRAWATYDVNSLYDAAFNCGQTNFHDGSVYLLGADSDTAVRVDIAGGEATVLDLPEPLRMHHESRLGHYGGRLHYMTEDRGQRLINVWVHEEDQSSWRLKYAVEVDDVVAKAGGCREGDKVSFVALHPEKDAAYLWLPPKVVEYDLARKEVTGAWELASKADHKNPVVLNAWLVPSSRYLSGTSFSLF</sequence>
<dbReference type="SUPFAM" id="SSF81383">
    <property type="entry name" value="F-box domain"/>
    <property type="match status" value="1"/>
</dbReference>
<keyword evidence="3" id="KW-1185">Reference proteome</keyword>
<dbReference type="Gene3D" id="1.20.1280.50">
    <property type="match status" value="1"/>
</dbReference>
<dbReference type="InterPro" id="IPR001810">
    <property type="entry name" value="F-box_dom"/>
</dbReference>
<reference evidence="2 3" key="1">
    <citation type="journal article" date="2019" name="Sci. Rep.">
        <title>A high-quality genome of Eragrostis curvula grass provides insights into Poaceae evolution and supports new strategies to enhance forage quality.</title>
        <authorList>
            <person name="Carballo J."/>
            <person name="Santos B.A.C.M."/>
            <person name="Zappacosta D."/>
            <person name="Garbus I."/>
            <person name="Selva J.P."/>
            <person name="Gallo C.A."/>
            <person name="Diaz A."/>
            <person name="Albertini E."/>
            <person name="Caccamo M."/>
            <person name="Echenique V."/>
        </authorList>
    </citation>
    <scope>NUCLEOTIDE SEQUENCE [LARGE SCALE GENOMIC DNA]</scope>
    <source>
        <strain evidence="3">cv. Victoria</strain>
        <tissue evidence="2">Leaf</tissue>
    </source>
</reference>
<proteinExistence type="predicted"/>
<feature type="non-terminal residue" evidence="2">
    <location>
        <position position="1"/>
    </location>
</feature>
<dbReference type="OrthoDB" id="605328at2759"/>
<protein>
    <recommendedName>
        <fullName evidence="1">F-box domain-containing protein</fullName>
    </recommendedName>
</protein>
<accession>A0A5J9T7H2</accession>